<dbReference type="SUPFAM" id="SSF55486">
    <property type="entry name" value="Metalloproteases ('zincins'), catalytic domain"/>
    <property type="match status" value="1"/>
</dbReference>
<dbReference type="GO" id="GO:0016485">
    <property type="term" value="P:protein processing"/>
    <property type="evidence" value="ECO:0007669"/>
    <property type="project" value="TreeGrafter"/>
</dbReference>
<accession>A0AAQ4EQ15</accession>
<keyword evidence="3" id="KW-1185">Reference proteome</keyword>
<feature type="domain" description="Peptidase M13 C-terminal" evidence="1">
    <location>
        <begin position="71"/>
        <end position="193"/>
    </location>
</feature>
<dbReference type="PROSITE" id="PS51885">
    <property type="entry name" value="NEPRILYSIN"/>
    <property type="match status" value="1"/>
</dbReference>
<organism evidence="2 3">
    <name type="scientific">Amblyomma americanum</name>
    <name type="common">Lone star tick</name>
    <dbReference type="NCBI Taxonomy" id="6943"/>
    <lineage>
        <taxon>Eukaryota</taxon>
        <taxon>Metazoa</taxon>
        <taxon>Ecdysozoa</taxon>
        <taxon>Arthropoda</taxon>
        <taxon>Chelicerata</taxon>
        <taxon>Arachnida</taxon>
        <taxon>Acari</taxon>
        <taxon>Parasitiformes</taxon>
        <taxon>Ixodida</taxon>
        <taxon>Ixodoidea</taxon>
        <taxon>Ixodidae</taxon>
        <taxon>Amblyomminae</taxon>
        <taxon>Amblyomma</taxon>
    </lineage>
</organism>
<sequence length="221" mass="24718">MVVNIGYWESLLNRTFLEQLYQNIPHIEINSTFIEILCNISESQYRNELSKFRKPYDAPKVFEASASGISAIYSPLDNYVVIPWALLQPPFYQYGLPSSVNFGAIGVIIAQKMAHAFGIKASVDGEPRLVLNNSTWSDIQEKAQCFVDQYGSISIPKPGGFGSYSINGSRTLEENIADNVGLRAAFNAYSKMLEEDCANTDTRLDCLDFSGSSYFSSQKEW</sequence>
<dbReference type="InterPro" id="IPR024079">
    <property type="entry name" value="MetalloPept_cat_dom_sf"/>
</dbReference>
<protein>
    <recommendedName>
        <fullName evidence="1">Peptidase M13 C-terminal domain-containing protein</fullName>
    </recommendedName>
</protein>
<dbReference type="GO" id="GO:0005886">
    <property type="term" value="C:plasma membrane"/>
    <property type="evidence" value="ECO:0007669"/>
    <property type="project" value="TreeGrafter"/>
</dbReference>
<comment type="caution">
    <text evidence="2">The sequence shown here is derived from an EMBL/GenBank/DDBJ whole genome shotgun (WGS) entry which is preliminary data.</text>
</comment>
<dbReference type="PANTHER" id="PTHR11733:SF240">
    <property type="entry name" value="GH14155P-RELATED"/>
    <property type="match status" value="1"/>
</dbReference>
<dbReference type="AlphaFoldDB" id="A0AAQ4EQ15"/>
<name>A0AAQ4EQ15_AMBAM</name>
<dbReference type="InterPro" id="IPR018497">
    <property type="entry name" value="Peptidase_M13_C"/>
</dbReference>
<evidence type="ECO:0000313" key="2">
    <source>
        <dbReference type="EMBL" id="KAK8776801.1"/>
    </source>
</evidence>
<dbReference type="InterPro" id="IPR000718">
    <property type="entry name" value="Peptidase_M13"/>
</dbReference>
<evidence type="ECO:0000313" key="3">
    <source>
        <dbReference type="Proteomes" id="UP001321473"/>
    </source>
</evidence>
<evidence type="ECO:0000259" key="1">
    <source>
        <dbReference type="Pfam" id="PF01431"/>
    </source>
</evidence>
<dbReference type="Gene3D" id="3.40.390.10">
    <property type="entry name" value="Collagenase (Catalytic Domain)"/>
    <property type="match status" value="1"/>
</dbReference>
<dbReference type="PANTHER" id="PTHR11733">
    <property type="entry name" value="ZINC METALLOPROTEASE FAMILY M13 NEPRILYSIN-RELATED"/>
    <property type="match status" value="1"/>
</dbReference>
<dbReference type="Pfam" id="PF01431">
    <property type="entry name" value="Peptidase_M13"/>
    <property type="match status" value="1"/>
</dbReference>
<gene>
    <name evidence="2" type="ORF">V5799_029854</name>
</gene>
<dbReference type="Proteomes" id="UP001321473">
    <property type="component" value="Unassembled WGS sequence"/>
</dbReference>
<dbReference type="EMBL" id="JARKHS020012565">
    <property type="protein sequence ID" value="KAK8776801.1"/>
    <property type="molecule type" value="Genomic_DNA"/>
</dbReference>
<dbReference type="PRINTS" id="PR00786">
    <property type="entry name" value="NEPRILYSIN"/>
</dbReference>
<proteinExistence type="predicted"/>
<dbReference type="GO" id="GO:0004222">
    <property type="term" value="F:metalloendopeptidase activity"/>
    <property type="evidence" value="ECO:0007669"/>
    <property type="project" value="InterPro"/>
</dbReference>
<reference evidence="2 3" key="1">
    <citation type="journal article" date="2023" name="Arcadia Sci">
        <title>De novo assembly of a long-read Amblyomma americanum tick genome.</title>
        <authorList>
            <person name="Chou S."/>
            <person name="Poskanzer K.E."/>
            <person name="Rollins M."/>
            <person name="Thuy-Boun P.S."/>
        </authorList>
    </citation>
    <scope>NUCLEOTIDE SEQUENCE [LARGE SCALE GENOMIC DNA]</scope>
    <source>
        <strain evidence="2">F_SG_1</strain>
        <tissue evidence="2">Salivary glands</tissue>
    </source>
</reference>